<feature type="transmembrane region" description="Helical" evidence="12">
    <location>
        <begin position="138"/>
        <end position="155"/>
    </location>
</feature>
<protein>
    <recommendedName>
        <fullName evidence="12">Protein-export membrane protein SecF</fullName>
    </recommendedName>
</protein>
<evidence type="ECO:0000313" key="15">
    <source>
        <dbReference type="Proteomes" id="UP000177905"/>
    </source>
</evidence>
<dbReference type="GO" id="GO:0006605">
    <property type="term" value="P:protein targeting"/>
    <property type="evidence" value="ECO:0007669"/>
    <property type="project" value="UniProtKB-UniRule"/>
</dbReference>
<dbReference type="InterPro" id="IPR005665">
    <property type="entry name" value="SecF_bac"/>
</dbReference>
<dbReference type="EMBL" id="MEUA01000002">
    <property type="protein sequence ID" value="OGC16810.1"/>
    <property type="molecule type" value="Genomic_DNA"/>
</dbReference>
<keyword evidence="6 12" id="KW-1133">Transmembrane helix</keyword>
<dbReference type="InterPro" id="IPR022813">
    <property type="entry name" value="SecD/SecF_arch_bac"/>
</dbReference>
<evidence type="ECO:0000256" key="6">
    <source>
        <dbReference type="ARBA" id="ARBA00022989"/>
    </source>
</evidence>
<accession>A0A1F4S8Q4</accession>
<dbReference type="Pfam" id="PF02355">
    <property type="entry name" value="SecD_SecF_C"/>
    <property type="match status" value="1"/>
</dbReference>
<evidence type="ECO:0000256" key="4">
    <source>
        <dbReference type="ARBA" id="ARBA00022692"/>
    </source>
</evidence>
<dbReference type="HAMAP" id="MF_01464_B">
    <property type="entry name" value="SecF_B"/>
    <property type="match status" value="1"/>
</dbReference>
<evidence type="ECO:0000256" key="1">
    <source>
        <dbReference type="ARBA" id="ARBA00004651"/>
    </source>
</evidence>
<feature type="domain" description="Protein export membrane protein SecD/SecF C-terminal" evidence="13">
    <location>
        <begin position="117"/>
        <end position="295"/>
    </location>
</feature>
<feature type="transmembrane region" description="Helical" evidence="12">
    <location>
        <begin position="270"/>
        <end position="293"/>
    </location>
</feature>
<evidence type="ECO:0000256" key="8">
    <source>
        <dbReference type="ARBA" id="ARBA00023136"/>
    </source>
</evidence>
<dbReference type="GO" id="GO:0005886">
    <property type="term" value="C:plasma membrane"/>
    <property type="evidence" value="ECO:0007669"/>
    <property type="project" value="UniProtKB-SubCell"/>
</dbReference>
<comment type="subcellular location">
    <subcellularLocation>
        <location evidence="1 12">Cell membrane</location>
        <topology evidence="1 12">Multi-pass membrane protein</topology>
    </subcellularLocation>
</comment>
<evidence type="ECO:0000256" key="9">
    <source>
        <dbReference type="ARBA" id="ARBA00059018"/>
    </source>
</evidence>
<organism evidence="14 15">
    <name type="scientific">candidate division WOR-1 bacterium RIFOXYB2_FULL_36_35</name>
    <dbReference type="NCBI Taxonomy" id="1802578"/>
    <lineage>
        <taxon>Bacteria</taxon>
        <taxon>Bacillati</taxon>
        <taxon>Saganbacteria</taxon>
    </lineage>
</organism>
<dbReference type="InterPro" id="IPR022645">
    <property type="entry name" value="SecD/SecF_bac"/>
</dbReference>
<dbReference type="FunFam" id="1.20.1640.10:FF:000024">
    <property type="entry name" value="Multifunctional fusion protein"/>
    <property type="match status" value="1"/>
</dbReference>
<dbReference type="Proteomes" id="UP000177905">
    <property type="component" value="Unassembled WGS sequence"/>
</dbReference>
<reference evidence="14 15" key="1">
    <citation type="journal article" date="2016" name="Nat. Commun.">
        <title>Thousands of microbial genomes shed light on interconnected biogeochemical processes in an aquifer system.</title>
        <authorList>
            <person name="Anantharaman K."/>
            <person name="Brown C.T."/>
            <person name="Hug L.A."/>
            <person name="Sharon I."/>
            <person name="Castelle C.J."/>
            <person name="Probst A.J."/>
            <person name="Thomas B.C."/>
            <person name="Singh A."/>
            <person name="Wilkins M.J."/>
            <person name="Karaoz U."/>
            <person name="Brodie E.L."/>
            <person name="Williams K.H."/>
            <person name="Hubbard S.S."/>
            <person name="Banfield J.F."/>
        </authorList>
    </citation>
    <scope>NUCLEOTIDE SEQUENCE [LARGE SCALE GENOMIC DNA]</scope>
</reference>
<dbReference type="Pfam" id="PF07549">
    <property type="entry name" value="Sec_GG"/>
    <property type="match status" value="1"/>
</dbReference>
<evidence type="ECO:0000256" key="2">
    <source>
        <dbReference type="ARBA" id="ARBA00022448"/>
    </source>
</evidence>
<keyword evidence="3 12" id="KW-1003">Cell membrane</keyword>
<evidence type="ECO:0000259" key="13">
    <source>
        <dbReference type="Pfam" id="PF02355"/>
    </source>
</evidence>
<dbReference type="InterPro" id="IPR055344">
    <property type="entry name" value="SecD_SecF_C_bact"/>
</dbReference>
<dbReference type="InterPro" id="IPR048634">
    <property type="entry name" value="SecD_SecF_C"/>
</dbReference>
<evidence type="ECO:0000256" key="7">
    <source>
        <dbReference type="ARBA" id="ARBA00023010"/>
    </source>
</evidence>
<comment type="subunit">
    <text evidence="12">Forms a complex with SecD. Part of the essential Sec protein translocation apparatus which comprises SecA, SecYEG and auxiliary proteins SecDF. Other proteins may also be involved.</text>
</comment>
<gene>
    <name evidence="12" type="primary">secF</name>
    <name evidence="14" type="ORF">A2290_07995</name>
</gene>
<name>A0A1F4S8Q4_UNCSA</name>
<dbReference type="SUPFAM" id="SSF82866">
    <property type="entry name" value="Multidrug efflux transporter AcrB transmembrane domain"/>
    <property type="match status" value="1"/>
</dbReference>
<keyword evidence="4 12" id="KW-0812">Transmembrane</keyword>
<dbReference type="GO" id="GO:0043952">
    <property type="term" value="P:protein transport by the Sec complex"/>
    <property type="evidence" value="ECO:0007669"/>
    <property type="project" value="UniProtKB-UniRule"/>
</dbReference>
<evidence type="ECO:0000256" key="11">
    <source>
        <dbReference type="ARBA" id="ARBA00061053"/>
    </source>
</evidence>
<keyword evidence="7 12" id="KW-0811">Translocation</keyword>
<comment type="similarity">
    <text evidence="11">In the N-terminal section; belongs to the SecD/SecF family. SecD subfamily.</text>
</comment>
<dbReference type="AlphaFoldDB" id="A0A1F4S8Q4"/>
<evidence type="ECO:0000313" key="14">
    <source>
        <dbReference type="EMBL" id="OGC16810.1"/>
    </source>
</evidence>
<comment type="similarity">
    <text evidence="10">In the C-terminal section; belongs to the SecD/SecF family. SecF subfamily.</text>
</comment>
<keyword evidence="8 12" id="KW-0472">Membrane</keyword>
<feature type="transmembrane region" description="Helical" evidence="12">
    <location>
        <begin position="189"/>
        <end position="210"/>
    </location>
</feature>
<feature type="transmembrane region" description="Helical" evidence="12">
    <location>
        <begin position="12"/>
        <end position="33"/>
    </location>
</feature>
<feature type="transmembrane region" description="Helical" evidence="12">
    <location>
        <begin position="243"/>
        <end position="264"/>
    </location>
</feature>
<dbReference type="PRINTS" id="PR01755">
    <property type="entry name" value="SECFTRNLCASE"/>
</dbReference>
<sequence length="298" mass="33139">MNFNIIKKTKLWFSLSLILIIVGWGGLVFNSVYRGSPMNFGIDFTGGTLINLHFTSEEITQNNPVDISKVRKVLNSFNLGEAVIQRSGYQDVFIRTLPLETEMRQKIVDDLNESCGGVELLEVDTVGPVIGAELRSQAFWALILASIGILIYVSFRFEFIYAVAALVALIHDAFITIGIMGLLWRNIDISFVAAILTILGYSINDTIVIFDRIRENMKKPGARKIPFAEVVNKSIWETMARSINTVLTVLVIVLSLLFFGGATLREFCLTLLIGFIAGTYSSVFIASPMLVALNKKEK</sequence>
<comment type="caution">
    <text evidence="14">The sequence shown here is derived from an EMBL/GenBank/DDBJ whole genome shotgun (WGS) entry which is preliminary data.</text>
</comment>
<evidence type="ECO:0000256" key="5">
    <source>
        <dbReference type="ARBA" id="ARBA00022927"/>
    </source>
</evidence>
<comment type="function">
    <text evidence="9 12">Part of the Sec protein translocase complex. Interacts with the SecYEG preprotein conducting channel. SecDF uses the proton motive force (PMF) to complete protein translocation after the ATP-dependent function of SecA.</text>
</comment>
<dbReference type="PANTHER" id="PTHR30081:SF8">
    <property type="entry name" value="PROTEIN TRANSLOCASE SUBUNIT SECF"/>
    <property type="match status" value="1"/>
</dbReference>
<dbReference type="GO" id="GO:0065002">
    <property type="term" value="P:intracellular protein transmembrane transport"/>
    <property type="evidence" value="ECO:0007669"/>
    <property type="project" value="UniProtKB-UniRule"/>
</dbReference>
<dbReference type="PANTHER" id="PTHR30081">
    <property type="entry name" value="PROTEIN-EXPORT MEMBRANE PROTEIN SEC"/>
    <property type="match status" value="1"/>
</dbReference>
<keyword evidence="5 12" id="KW-0653">Protein transport</keyword>
<comment type="similarity">
    <text evidence="12">Belongs to the SecD/SecF family. SecF subfamily.</text>
</comment>
<dbReference type="NCBIfam" id="TIGR00916">
    <property type="entry name" value="2A0604s01"/>
    <property type="match status" value="1"/>
</dbReference>
<evidence type="ECO:0000256" key="3">
    <source>
        <dbReference type="ARBA" id="ARBA00022475"/>
    </source>
</evidence>
<keyword evidence="2 12" id="KW-0813">Transport</keyword>
<evidence type="ECO:0000256" key="12">
    <source>
        <dbReference type="HAMAP-Rule" id="MF_01464"/>
    </source>
</evidence>
<feature type="transmembrane region" description="Helical" evidence="12">
    <location>
        <begin position="162"/>
        <end position="183"/>
    </location>
</feature>
<dbReference type="InterPro" id="IPR022646">
    <property type="entry name" value="SecD/SecF_CS"/>
</dbReference>
<dbReference type="Gene3D" id="1.20.1640.10">
    <property type="entry name" value="Multidrug efflux transporter AcrB transmembrane domain"/>
    <property type="match status" value="1"/>
</dbReference>
<evidence type="ECO:0000256" key="10">
    <source>
        <dbReference type="ARBA" id="ARBA00060856"/>
    </source>
</evidence>
<proteinExistence type="inferred from homology"/>
<dbReference type="NCBIfam" id="TIGR00966">
    <property type="entry name" value="transloc_SecF"/>
    <property type="match status" value="1"/>
</dbReference>
<dbReference type="GO" id="GO:0015450">
    <property type="term" value="F:protein-transporting ATPase activity"/>
    <property type="evidence" value="ECO:0007669"/>
    <property type="project" value="InterPro"/>
</dbReference>